<dbReference type="EMBL" id="BAABFL010000108">
    <property type="protein sequence ID" value="GAA4648828.1"/>
    <property type="molecule type" value="Genomic_DNA"/>
</dbReference>
<evidence type="ECO:0000256" key="2">
    <source>
        <dbReference type="ARBA" id="ARBA00023239"/>
    </source>
</evidence>
<comment type="catalytic activity">
    <reaction evidence="3 4">
        <text>(R)-4'-phosphopantothenate + L-cysteine + CTP = N-[(R)-4-phosphopantothenoyl]-L-cysteine + CMP + diphosphate + H(+)</text>
        <dbReference type="Rhea" id="RHEA:19397"/>
        <dbReference type="ChEBI" id="CHEBI:10986"/>
        <dbReference type="ChEBI" id="CHEBI:15378"/>
        <dbReference type="ChEBI" id="CHEBI:33019"/>
        <dbReference type="ChEBI" id="CHEBI:35235"/>
        <dbReference type="ChEBI" id="CHEBI:37563"/>
        <dbReference type="ChEBI" id="CHEBI:59458"/>
        <dbReference type="ChEBI" id="CHEBI:60377"/>
        <dbReference type="EC" id="6.3.2.5"/>
    </reaction>
</comment>
<feature type="region of interest" description="Phosphopantothenate--cysteine ligase" evidence="3">
    <location>
        <begin position="191"/>
        <end position="421"/>
    </location>
</feature>
<evidence type="ECO:0000256" key="4">
    <source>
        <dbReference type="RuleBase" id="RU364078"/>
    </source>
</evidence>
<keyword evidence="3" id="KW-0460">Magnesium</keyword>
<comment type="similarity">
    <text evidence="3 4">In the N-terminal section; belongs to the HFCD (homo-oligomeric flavin containing Cys decarboxylase) superfamily.</text>
</comment>
<dbReference type="Proteomes" id="UP001500604">
    <property type="component" value="Unassembled WGS sequence"/>
</dbReference>
<dbReference type="PANTHER" id="PTHR14359:SF6">
    <property type="entry name" value="PHOSPHOPANTOTHENOYLCYSTEINE DECARBOXYLASE"/>
    <property type="match status" value="1"/>
</dbReference>
<name>A0ABP8UY34_9GAMM</name>
<evidence type="ECO:0000313" key="7">
    <source>
        <dbReference type="EMBL" id="GAA4648828.1"/>
    </source>
</evidence>
<feature type="domain" description="Flavoprotein" evidence="5">
    <location>
        <begin position="7"/>
        <end position="176"/>
    </location>
</feature>
<dbReference type="InterPro" id="IPR035929">
    <property type="entry name" value="CoaB-like_sf"/>
</dbReference>
<proteinExistence type="inferred from homology"/>
<dbReference type="SUPFAM" id="SSF102645">
    <property type="entry name" value="CoaB-like"/>
    <property type="match status" value="1"/>
</dbReference>
<sequence>MQRLNKKRILVGITGGIAAYKTAELVRHLRKLGAEVHVVMTRAACEFITPLTLQALSGNAVHTDLLDPKAEAGMGHIELARWADVILVAPATADFMARLANGHGDDLLTTLCLATNAPLCLAPAMNQGMWNDSATRNNRQVLEDRGITQFGPAEGSQACGETGPGRMLEPMELIEHLAGMFKQETLTGRRVIITAGPTREAIDPVRYISNHSSGKMGYALAEAAVEAGADVTLISGPVNRETPDRVTRIDVTSARDMHRAVHESIEGCDIFISTAAVADYRPDTEANNKIKKDPDAADETLQLTLVRNPDIVASVAALEQKPFVVGFAAETCDVISYATDKLHRKKLDLIVANDVSDSSIGFNSDDNAVTVIGPDFEDTLPQTSKRQVARQLLDILAQRYHDWSENNSTRENHAQTESPNS</sequence>
<comment type="catalytic activity">
    <reaction evidence="3 4">
        <text>N-[(R)-4-phosphopantothenoyl]-L-cysteine + H(+) = (R)-4'-phosphopantetheine + CO2</text>
        <dbReference type="Rhea" id="RHEA:16793"/>
        <dbReference type="ChEBI" id="CHEBI:15378"/>
        <dbReference type="ChEBI" id="CHEBI:16526"/>
        <dbReference type="ChEBI" id="CHEBI:59458"/>
        <dbReference type="ChEBI" id="CHEBI:61723"/>
        <dbReference type="EC" id="4.1.1.36"/>
    </reaction>
</comment>
<keyword evidence="3" id="KW-0479">Metal-binding</keyword>
<feature type="binding site" evidence="3">
    <location>
        <position position="341"/>
    </location>
    <ligand>
        <name>CTP</name>
        <dbReference type="ChEBI" id="CHEBI:37563"/>
    </ligand>
</feature>
<feature type="domain" description="DNA/pantothenate metabolism flavoprotein C-terminal" evidence="6">
    <location>
        <begin position="186"/>
        <end position="398"/>
    </location>
</feature>
<keyword evidence="3 4" id="KW-0285">Flavoprotein</keyword>
<feature type="binding site" evidence="3">
    <location>
        <position position="289"/>
    </location>
    <ligand>
        <name>CTP</name>
        <dbReference type="ChEBI" id="CHEBI:37563"/>
    </ligand>
</feature>
<feature type="binding site" evidence="3">
    <location>
        <position position="279"/>
    </location>
    <ligand>
        <name>CTP</name>
        <dbReference type="ChEBI" id="CHEBI:37563"/>
    </ligand>
</feature>
<dbReference type="NCBIfam" id="TIGR00521">
    <property type="entry name" value="coaBC_dfp"/>
    <property type="match status" value="1"/>
</dbReference>
<dbReference type="Pfam" id="PF04127">
    <property type="entry name" value="DFP"/>
    <property type="match status" value="1"/>
</dbReference>
<organism evidence="7 8">
    <name type="scientific">Kistimonas scapharcae</name>
    <dbReference type="NCBI Taxonomy" id="1036133"/>
    <lineage>
        <taxon>Bacteria</taxon>
        <taxon>Pseudomonadati</taxon>
        <taxon>Pseudomonadota</taxon>
        <taxon>Gammaproteobacteria</taxon>
        <taxon>Oceanospirillales</taxon>
        <taxon>Endozoicomonadaceae</taxon>
        <taxon>Kistimonas</taxon>
    </lineage>
</organism>
<comment type="pathway">
    <text evidence="3 4">Cofactor biosynthesis; coenzyme A biosynthesis; CoA from (R)-pantothenate: step 3/5.</text>
</comment>
<dbReference type="PANTHER" id="PTHR14359">
    <property type="entry name" value="HOMO-OLIGOMERIC FLAVIN CONTAINING CYS DECARBOXYLASE FAMILY"/>
    <property type="match status" value="1"/>
</dbReference>
<keyword evidence="1 3" id="KW-0210">Decarboxylase</keyword>
<keyword evidence="8" id="KW-1185">Reference proteome</keyword>
<dbReference type="InterPro" id="IPR005252">
    <property type="entry name" value="CoaBC"/>
</dbReference>
<keyword evidence="3" id="KW-0511">Multifunctional enzyme</keyword>
<dbReference type="RefSeq" id="WP_345194552.1">
    <property type="nucleotide sequence ID" value="NZ_BAABFL010000108.1"/>
</dbReference>
<feature type="region of interest" description="Phosphopantothenoylcysteine decarboxylase" evidence="3">
    <location>
        <begin position="1"/>
        <end position="190"/>
    </location>
</feature>
<comment type="caution">
    <text evidence="3">Lacks conserved residue(s) required for the propagation of feature annotation.</text>
</comment>
<dbReference type="Pfam" id="PF02441">
    <property type="entry name" value="Flavoprotein"/>
    <property type="match status" value="1"/>
</dbReference>
<dbReference type="GO" id="GO:0016874">
    <property type="term" value="F:ligase activity"/>
    <property type="evidence" value="ECO:0007669"/>
    <property type="project" value="UniProtKB-KW"/>
</dbReference>
<evidence type="ECO:0000259" key="6">
    <source>
        <dbReference type="Pfam" id="PF04127"/>
    </source>
</evidence>
<dbReference type="InterPro" id="IPR036551">
    <property type="entry name" value="Flavin_trans-like"/>
</dbReference>
<evidence type="ECO:0000313" key="8">
    <source>
        <dbReference type="Proteomes" id="UP001500604"/>
    </source>
</evidence>
<protein>
    <recommendedName>
        <fullName evidence="3">Coenzyme A biosynthesis bifunctional protein CoaBC</fullName>
    </recommendedName>
    <alternativeName>
        <fullName evidence="3">DNA/pantothenate metabolism flavoprotein</fullName>
    </alternativeName>
    <alternativeName>
        <fullName evidence="3">Phosphopantothenoylcysteine synthetase/decarboxylase</fullName>
        <shortName evidence="3">PPCS-PPCDC</shortName>
    </alternativeName>
    <domain>
        <recommendedName>
            <fullName evidence="3">Phosphopantothenoylcysteine decarboxylase</fullName>
            <shortName evidence="3">PPC decarboxylase</shortName>
            <shortName evidence="3">PPC-DC</shortName>
            <ecNumber evidence="3">4.1.1.36</ecNumber>
        </recommendedName>
        <alternativeName>
            <fullName evidence="3">CoaC</fullName>
        </alternativeName>
    </domain>
    <domain>
        <recommendedName>
            <fullName evidence="3">Phosphopantothenate--cysteine ligase</fullName>
            <ecNumber evidence="3">6.3.2.5</ecNumber>
        </recommendedName>
        <alternativeName>
            <fullName evidence="3">CoaB</fullName>
        </alternativeName>
        <alternativeName>
            <fullName evidence="3">Phosphopantothenoylcysteine synthetase</fullName>
            <shortName evidence="3">PPC synthetase</shortName>
            <shortName evidence="3">PPC-S</shortName>
        </alternativeName>
    </domain>
</protein>
<reference evidence="8" key="1">
    <citation type="journal article" date="2019" name="Int. J. Syst. Evol. Microbiol.">
        <title>The Global Catalogue of Microorganisms (GCM) 10K type strain sequencing project: providing services to taxonomists for standard genome sequencing and annotation.</title>
        <authorList>
            <consortium name="The Broad Institute Genomics Platform"/>
            <consortium name="The Broad Institute Genome Sequencing Center for Infectious Disease"/>
            <person name="Wu L."/>
            <person name="Ma J."/>
        </authorList>
    </citation>
    <scope>NUCLEOTIDE SEQUENCE [LARGE SCALE GENOMIC DNA]</scope>
    <source>
        <strain evidence="8">JCM 17805</strain>
    </source>
</reference>
<dbReference type="Gene3D" id="3.40.50.10300">
    <property type="entry name" value="CoaB-like"/>
    <property type="match status" value="1"/>
</dbReference>
<comment type="caution">
    <text evidence="7">The sequence shown here is derived from an EMBL/GenBank/DDBJ whole genome shotgun (WGS) entry which is preliminary data.</text>
</comment>
<evidence type="ECO:0000256" key="3">
    <source>
        <dbReference type="HAMAP-Rule" id="MF_02225"/>
    </source>
</evidence>
<dbReference type="SUPFAM" id="SSF52507">
    <property type="entry name" value="Homo-oligomeric flavin-containing Cys decarboxylases, HFCD"/>
    <property type="match status" value="1"/>
</dbReference>
<comment type="function">
    <text evidence="4">Catalyzes two steps in the biosynthesis of coenzyme A. In the first step cysteine is conjugated to 4'-phosphopantothenate to form 4-phosphopantothenoylcysteine, in the latter compound is decarboxylated to form 4'-phosphopantotheine.</text>
</comment>
<dbReference type="EC" id="4.1.1.36" evidence="3"/>
<comment type="cofactor">
    <cofactor evidence="3">
        <name>FMN</name>
        <dbReference type="ChEBI" id="CHEBI:58210"/>
    </cofactor>
    <text evidence="3">Binds 1 FMN per subunit.</text>
</comment>
<dbReference type="HAMAP" id="MF_02225">
    <property type="entry name" value="CoaBC"/>
    <property type="match status" value="1"/>
</dbReference>
<dbReference type="InterPro" id="IPR003382">
    <property type="entry name" value="Flavoprotein"/>
</dbReference>
<comment type="pathway">
    <text evidence="3 4">Cofactor biosynthesis; coenzyme A biosynthesis; CoA from (R)-pantothenate: step 2/5.</text>
</comment>
<evidence type="ECO:0000259" key="5">
    <source>
        <dbReference type="Pfam" id="PF02441"/>
    </source>
</evidence>
<comment type="similarity">
    <text evidence="3 4">In the C-terminal section; belongs to the PPC synthetase family.</text>
</comment>
<keyword evidence="2 3" id="KW-0456">Lyase</keyword>
<comment type="function">
    <text evidence="3">Catalyzes two sequential steps in the biosynthesis of coenzyme A. In the first step cysteine is conjugated to 4'-phosphopantothenate to form 4-phosphopantothenoylcysteine. In the second step the latter compound is decarboxylated to form 4'-phosphopantotheine.</text>
</comment>
<dbReference type="InterPro" id="IPR007085">
    <property type="entry name" value="DNA/pantothenate-metab_flavo_C"/>
</dbReference>
<gene>
    <name evidence="3 7" type="primary">coaBC</name>
    <name evidence="7" type="ORF">GCM10023116_11010</name>
</gene>
<feature type="active site" description="Proton donor" evidence="3">
    <location>
        <position position="159"/>
    </location>
</feature>
<accession>A0ABP8UY34</accession>
<keyword evidence="3 4" id="KW-0436">Ligase</keyword>
<dbReference type="EC" id="6.3.2.5" evidence="3"/>
<feature type="binding site" evidence="3">
    <location>
        <begin position="309"/>
        <end position="312"/>
    </location>
    <ligand>
        <name>CTP</name>
        <dbReference type="ChEBI" id="CHEBI:37563"/>
    </ligand>
</feature>
<feature type="binding site" evidence="3">
    <location>
        <position position="327"/>
    </location>
    <ligand>
        <name>CTP</name>
        <dbReference type="ChEBI" id="CHEBI:37563"/>
    </ligand>
</feature>
<keyword evidence="3 4" id="KW-0288">FMN</keyword>
<comment type="cofactor">
    <cofactor evidence="3">
        <name>Mg(2+)</name>
        <dbReference type="ChEBI" id="CHEBI:18420"/>
    </cofactor>
</comment>
<evidence type="ECO:0000256" key="1">
    <source>
        <dbReference type="ARBA" id="ARBA00022793"/>
    </source>
</evidence>
<dbReference type="Gene3D" id="3.40.50.1950">
    <property type="entry name" value="Flavin prenyltransferase-like"/>
    <property type="match status" value="1"/>
</dbReference>
<feature type="binding site" evidence="3">
    <location>
        <position position="345"/>
    </location>
    <ligand>
        <name>CTP</name>
        <dbReference type="ChEBI" id="CHEBI:37563"/>
    </ligand>
</feature>